<sequence>MEKKHIIIIGLVLLAIILIGGLGLLAISGSRQKARDARLNSLKLASQYLERQEFDRALEILDKLLIADPEDAEAGELLDEILDKKKIAEKEAKDRELEELRQQQENLQDSLSELSSSLQEKLPAEKQEIVQKAIPEDTDAKERERIRKINELLAKGARELENKEYQRA</sequence>
<dbReference type="EMBL" id="BARU01023969">
    <property type="protein sequence ID" value="GAH59282.1"/>
    <property type="molecule type" value="Genomic_DNA"/>
</dbReference>
<dbReference type="PROSITE" id="PS50005">
    <property type="entry name" value="TPR"/>
    <property type="match status" value="1"/>
</dbReference>
<keyword evidence="2" id="KW-0472">Membrane</keyword>
<evidence type="ECO:0008006" key="4">
    <source>
        <dbReference type="Google" id="ProtNLM"/>
    </source>
</evidence>
<feature type="non-terminal residue" evidence="3">
    <location>
        <position position="168"/>
    </location>
</feature>
<keyword evidence="2" id="KW-0812">Transmembrane</keyword>
<feature type="compositionally biased region" description="Low complexity" evidence="1">
    <location>
        <begin position="103"/>
        <end position="121"/>
    </location>
</feature>
<feature type="region of interest" description="Disordered" evidence="1">
    <location>
        <begin position="97"/>
        <end position="141"/>
    </location>
</feature>
<evidence type="ECO:0000256" key="1">
    <source>
        <dbReference type="SAM" id="MobiDB-lite"/>
    </source>
</evidence>
<organism evidence="3">
    <name type="scientific">marine sediment metagenome</name>
    <dbReference type="NCBI Taxonomy" id="412755"/>
    <lineage>
        <taxon>unclassified sequences</taxon>
        <taxon>metagenomes</taxon>
        <taxon>ecological metagenomes</taxon>
    </lineage>
</organism>
<keyword evidence="2" id="KW-1133">Transmembrane helix</keyword>
<evidence type="ECO:0000256" key="2">
    <source>
        <dbReference type="SAM" id="Phobius"/>
    </source>
</evidence>
<gene>
    <name evidence="3" type="ORF">S03H2_38836</name>
</gene>
<proteinExistence type="predicted"/>
<protein>
    <recommendedName>
        <fullName evidence="4">Tetratricopeptide repeat protein</fullName>
    </recommendedName>
</protein>
<dbReference type="SUPFAM" id="SSF48452">
    <property type="entry name" value="TPR-like"/>
    <property type="match status" value="1"/>
</dbReference>
<feature type="compositionally biased region" description="Basic and acidic residues" evidence="1">
    <location>
        <begin position="122"/>
        <end position="141"/>
    </location>
</feature>
<dbReference type="InterPro" id="IPR019734">
    <property type="entry name" value="TPR_rpt"/>
</dbReference>
<name>X1GQ02_9ZZZZ</name>
<reference evidence="3" key="1">
    <citation type="journal article" date="2014" name="Front. Microbiol.">
        <title>High frequency of phylogenetically diverse reductive dehalogenase-homologous genes in deep subseafloor sedimentary metagenomes.</title>
        <authorList>
            <person name="Kawai M."/>
            <person name="Futagami T."/>
            <person name="Toyoda A."/>
            <person name="Takaki Y."/>
            <person name="Nishi S."/>
            <person name="Hori S."/>
            <person name="Arai W."/>
            <person name="Tsubouchi T."/>
            <person name="Morono Y."/>
            <person name="Uchiyama I."/>
            <person name="Ito T."/>
            <person name="Fujiyama A."/>
            <person name="Inagaki F."/>
            <person name="Takami H."/>
        </authorList>
    </citation>
    <scope>NUCLEOTIDE SEQUENCE</scope>
    <source>
        <strain evidence="3">Expedition CK06-06</strain>
    </source>
</reference>
<comment type="caution">
    <text evidence="3">The sequence shown here is derived from an EMBL/GenBank/DDBJ whole genome shotgun (WGS) entry which is preliminary data.</text>
</comment>
<dbReference type="AlphaFoldDB" id="X1GQ02"/>
<evidence type="ECO:0000313" key="3">
    <source>
        <dbReference type="EMBL" id="GAH59282.1"/>
    </source>
</evidence>
<feature type="transmembrane region" description="Helical" evidence="2">
    <location>
        <begin position="6"/>
        <end position="27"/>
    </location>
</feature>
<dbReference type="InterPro" id="IPR011990">
    <property type="entry name" value="TPR-like_helical_dom_sf"/>
</dbReference>
<accession>X1GQ02</accession>